<name>A0A0F7SR51_PHARH</name>
<sequence length="419" mass="45444">MLPGSESNTLAAGPRFLLPKSEAAASIRIVPRTPADFGMNRSGFFTKKTTRPAEKEPKSQPVQVVTCIHLLPPELDSNTLRKFFWTSGIRVLEAWKPIGKRSGMIQTSFEDQFKALRRINREPRPWGILQTQSAGLATVAIVLSPLEESSFRLASGKFSIDPNRKDNNASKISNPSTSSSSSSLSSSSSSSSPLLASTLATAKTKQSTQPIGSPLPVSVRSNAPEPKQKGSVKAMAKLEKAQKSPQTKNVSTQNVSSKGDSSTSADVVFKQNTSNVPPPPKTQKRPSETNIAGTPSRPKPITRQSDKKQREMSPPKINKQVNVGSVVKQTKSPITEAKSRVKTPTEKRTDTNDKIERVKTTGEQKTQPSASSPSLSAKEKKKKKDLSMERSKAIQKVLTSVYKADPKPEEGDRTSSLAL</sequence>
<accession>A0A0F7SR51</accession>
<feature type="compositionally biased region" description="Polar residues" evidence="1">
    <location>
        <begin position="243"/>
        <end position="275"/>
    </location>
</feature>
<evidence type="ECO:0000256" key="1">
    <source>
        <dbReference type="SAM" id="MobiDB-lite"/>
    </source>
</evidence>
<evidence type="ECO:0008006" key="3">
    <source>
        <dbReference type="Google" id="ProtNLM"/>
    </source>
</evidence>
<feature type="compositionally biased region" description="Basic and acidic residues" evidence="1">
    <location>
        <begin position="404"/>
        <end position="413"/>
    </location>
</feature>
<feature type="region of interest" description="Disordered" evidence="1">
    <location>
        <begin position="157"/>
        <end position="419"/>
    </location>
</feature>
<dbReference type="AlphaFoldDB" id="A0A0F7SR51"/>
<protein>
    <recommendedName>
        <fullName evidence="3">RRM domain-containing protein</fullName>
    </recommendedName>
</protein>
<feature type="compositionally biased region" description="Basic and acidic residues" evidence="1">
    <location>
        <begin position="337"/>
        <end position="362"/>
    </location>
</feature>
<proteinExistence type="predicted"/>
<feature type="compositionally biased region" description="Basic and acidic residues" evidence="1">
    <location>
        <begin position="304"/>
        <end position="313"/>
    </location>
</feature>
<reference evidence="2" key="1">
    <citation type="submission" date="2014-08" db="EMBL/GenBank/DDBJ databases">
        <authorList>
            <person name="Sharma Rahul"/>
            <person name="Thines Marco"/>
        </authorList>
    </citation>
    <scope>NUCLEOTIDE SEQUENCE</scope>
</reference>
<dbReference type="EMBL" id="LN483124">
    <property type="protein sequence ID" value="CED82543.1"/>
    <property type="molecule type" value="Genomic_DNA"/>
</dbReference>
<organism evidence="2">
    <name type="scientific">Phaffia rhodozyma</name>
    <name type="common">Yeast</name>
    <name type="synonym">Xanthophyllomyces dendrorhous</name>
    <dbReference type="NCBI Taxonomy" id="264483"/>
    <lineage>
        <taxon>Eukaryota</taxon>
        <taxon>Fungi</taxon>
        <taxon>Dikarya</taxon>
        <taxon>Basidiomycota</taxon>
        <taxon>Agaricomycotina</taxon>
        <taxon>Tremellomycetes</taxon>
        <taxon>Cystofilobasidiales</taxon>
        <taxon>Mrakiaceae</taxon>
        <taxon>Phaffia</taxon>
    </lineage>
</organism>
<feature type="compositionally biased region" description="Polar residues" evidence="1">
    <location>
        <begin position="319"/>
        <end position="333"/>
    </location>
</feature>
<feature type="compositionally biased region" description="Low complexity" evidence="1">
    <location>
        <begin position="169"/>
        <end position="204"/>
    </location>
</feature>
<evidence type="ECO:0000313" key="2">
    <source>
        <dbReference type="EMBL" id="CED82543.1"/>
    </source>
</evidence>